<dbReference type="EMBL" id="AP014633">
    <property type="protein sequence ID" value="BAP56339.1"/>
    <property type="molecule type" value="Genomic_DNA"/>
</dbReference>
<dbReference type="AlphaFoldDB" id="A0A090AGP5"/>
<dbReference type="SUPFAM" id="SSF47413">
    <property type="entry name" value="lambda repressor-like DNA-binding domains"/>
    <property type="match status" value="1"/>
</dbReference>
<evidence type="ECO:0000256" key="1">
    <source>
        <dbReference type="ARBA" id="ARBA00023125"/>
    </source>
</evidence>
<dbReference type="GO" id="GO:0003700">
    <property type="term" value="F:DNA-binding transcription factor activity"/>
    <property type="evidence" value="ECO:0007669"/>
    <property type="project" value="TreeGrafter"/>
</dbReference>
<dbReference type="GO" id="GO:0005829">
    <property type="term" value="C:cytosol"/>
    <property type="evidence" value="ECO:0007669"/>
    <property type="project" value="TreeGrafter"/>
</dbReference>
<dbReference type="PANTHER" id="PTHR46797:SF1">
    <property type="entry name" value="METHYLPHOSPHONATE SYNTHASE"/>
    <property type="match status" value="1"/>
</dbReference>
<dbReference type="STRING" id="40754.THII_2042"/>
<dbReference type="InterPro" id="IPR010982">
    <property type="entry name" value="Lambda_DNA-bd_dom_sf"/>
</dbReference>
<name>A0A090AGP5_9GAMM</name>
<keyword evidence="4" id="KW-1185">Reference proteome</keyword>
<reference evidence="3 4" key="1">
    <citation type="journal article" date="2014" name="ISME J.">
        <title>Ecophysiology of Thioploca ingrica as revealed by the complete genome sequence supplemented with proteomic evidence.</title>
        <authorList>
            <person name="Kojima H."/>
            <person name="Ogura Y."/>
            <person name="Yamamoto N."/>
            <person name="Togashi T."/>
            <person name="Mori H."/>
            <person name="Watanabe T."/>
            <person name="Nemoto F."/>
            <person name="Kurokawa K."/>
            <person name="Hayashi T."/>
            <person name="Fukui M."/>
        </authorList>
    </citation>
    <scope>NUCLEOTIDE SEQUENCE [LARGE SCALE GENOMIC DNA]</scope>
</reference>
<dbReference type="SMART" id="SM00530">
    <property type="entry name" value="HTH_XRE"/>
    <property type="match status" value="1"/>
</dbReference>
<dbReference type="InterPro" id="IPR001387">
    <property type="entry name" value="Cro/C1-type_HTH"/>
</dbReference>
<keyword evidence="1" id="KW-0238">DNA-binding</keyword>
<dbReference type="Pfam" id="PF01381">
    <property type="entry name" value="HTH_3"/>
    <property type="match status" value="1"/>
</dbReference>
<sequence>MQVKITRMTTMVIHQRITRVRKHKGMSQKEFSAMIGVSQSYLSEVENGKSKPSLELLSGIVNRFSDINADWLLTGRGAMQNPPPEGEPSDDARIAELIEQLTPPQRQVVLALTNELLKSNH</sequence>
<dbReference type="GO" id="GO:0003677">
    <property type="term" value="F:DNA binding"/>
    <property type="evidence" value="ECO:0007669"/>
    <property type="project" value="UniProtKB-KW"/>
</dbReference>
<proteinExistence type="predicted"/>
<evidence type="ECO:0000313" key="3">
    <source>
        <dbReference type="EMBL" id="BAP56339.1"/>
    </source>
</evidence>
<gene>
    <name evidence="3" type="ORF">THII_2042</name>
</gene>
<dbReference type="CDD" id="cd00093">
    <property type="entry name" value="HTH_XRE"/>
    <property type="match status" value="1"/>
</dbReference>
<feature type="domain" description="HTH cro/C1-type" evidence="2">
    <location>
        <begin position="17"/>
        <end position="72"/>
    </location>
</feature>
<dbReference type="Proteomes" id="UP000031623">
    <property type="component" value="Chromosome"/>
</dbReference>
<dbReference type="PROSITE" id="PS50943">
    <property type="entry name" value="HTH_CROC1"/>
    <property type="match status" value="1"/>
</dbReference>
<organism evidence="3 4">
    <name type="scientific">Thioploca ingrica</name>
    <dbReference type="NCBI Taxonomy" id="40754"/>
    <lineage>
        <taxon>Bacteria</taxon>
        <taxon>Pseudomonadati</taxon>
        <taxon>Pseudomonadota</taxon>
        <taxon>Gammaproteobacteria</taxon>
        <taxon>Thiotrichales</taxon>
        <taxon>Thiotrichaceae</taxon>
        <taxon>Thioploca</taxon>
    </lineage>
</organism>
<dbReference type="OrthoDB" id="9799384at2"/>
<protein>
    <submittedName>
        <fullName evidence="3">Bacteriophage CI repressor</fullName>
    </submittedName>
</protein>
<evidence type="ECO:0000313" key="4">
    <source>
        <dbReference type="Proteomes" id="UP000031623"/>
    </source>
</evidence>
<accession>A0A090AGP5</accession>
<dbReference type="HOGENOM" id="CLU_066192_5_4_6"/>
<evidence type="ECO:0000259" key="2">
    <source>
        <dbReference type="PROSITE" id="PS50943"/>
    </source>
</evidence>
<dbReference type="PANTHER" id="PTHR46797">
    <property type="entry name" value="HTH-TYPE TRANSCRIPTIONAL REGULATOR"/>
    <property type="match status" value="1"/>
</dbReference>
<dbReference type="KEGG" id="tig:THII_2042"/>
<dbReference type="Gene3D" id="1.10.260.40">
    <property type="entry name" value="lambda repressor-like DNA-binding domains"/>
    <property type="match status" value="1"/>
</dbReference>
<dbReference type="InterPro" id="IPR050807">
    <property type="entry name" value="TransReg_Diox_bact_type"/>
</dbReference>